<dbReference type="GO" id="GO:0005634">
    <property type="term" value="C:nucleus"/>
    <property type="evidence" value="ECO:0007669"/>
    <property type="project" value="TreeGrafter"/>
</dbReference>
<comment type="caution">
    <text evidence="3">The sequence shown here is derived from an EMBL/GenBank/DDBJ whole genome shotgun (WGS) entry which is preliminary data.</text>
</comment>
<dbReference type="Proteomes" id="UP001219934">
    <property type="component" value="Unassembled WGS sequence"/>
</dbReference>
<feature type="domain" description="ATP-dependent helicase C-terminal" evidence="2">
    <location>
        <begin position="23"/>
        <end position="145"/>
    </location>
</feature>
<dbReference type="InterPro" id="IPR027417">
    <property type="entry name" value="P-loop_NTPase"/>
</dbReference>
<dbReference type="GO" id="GO:0090657">
    <property type="term" value="P:telomeric loop disassembly"/>
    <property type="evidence" value="ECO:0007669"/>
    <property type="project" value="TreeGrafter"/>
</dbReference>
<evidence type="ECO:0000313" key="3">
    <source>
        <dbReference type="EMBL" id="KAJ4932919.1"/>
    </source>
</evidence>
<dbReference type="GO" id="GO:0010569">
    <property type="term" value="P:regulation of double-strand break repair via homologous recombination"/>
    <property type="evidence" value="ECO:0007669"/>
    <property type="project" value="TreeGrafter"/>
</dbReference>
<sequence>MKQYNANLSRVVPHGLLVFFPSFSVMEKTLDFWRANGHADRIETVKPMFVEPRGKGTFNEVMDGYYNKVNDPSTKGGSFFAVCRGKASEGLDFADTFGRGVVITGLPFPPRMDPRVVLKMQFLDEMCRKKAPGVKANGHADRIETVKPMFVEPRGKGTFNEVIDGYYNKVNDPSSKGGSFFAVCRGKVRPMTNLSRVVPHGLLVFFPSFSVMEKTLDFWRANGHADRIETVKPMFVEPRGKGTFNEANGHADRIETVKPMFVEPRGKGTFNEVMDGYYNKVNDPSSKEGSFFAVCRGKANGHADRIETVKPMFVEPRGKGTFNEVTNLSRVVPHGLLVFFPSFSVREKTLDFWRANGHADRIETVKPMFVEPRGKGTFNEVMDGYYNKVNDPSSKGESFFAVCRGKSSKANLSRVVPHGLLVFFPSFSVMEKTLDFWRANGHADRIETVKPMFVEPRGKGTFNEVMDGYYNKVNDPSSKGGSFFAVCRGKVRPMTNLSRVVPHGLLVFFPSFSVMEKTLDFWRANGHADRIETVKPMFVEPRGKGTFNEANGHADRIETVKPMFVEPRGKGTFNEVMDGYYNKVNDPSSKEGSFFAVCRGKANGHADRIETVKPMFVEPRGKGTFNEVTNLSRVVPHGLLVFFPSFSVREKTLDFWRANGHADRIETVKPMFVEPRGKGTFNEVMDGYYNKVNDPSSKGESFFAVCRGKVGRPICTSGPLRASTRVSSGFALPRHSSPSFGSYRTRSRSTSPTVRARRAGGAPGPEGPGSHLSRRAPALTFIAPRGFECTL</sequence>
<dbReference type="GO" id="GO:0016818">
    <property type="term" value="F:hydrolase activity, acting on acid anhydrides, in phosphorus-containing anhydrides"/>
    <property type="evidence" value="ECO:0007669"/>
    <property type="project" value="InterPro"/>
</dbReference>
<dbReference type="Pfam" id="PF13307">
    <property type="entry name" value="Helicase_C_2"/>
    <property type="match status" value="6"/>
</dbReference>
<dbReference type="GO" id="GO:0005524">
    <property type="term" value="F:ATP binding"/>
    <property type="evidence" value="ECO:0007669"/>
    <property type="project" value="InterPro"/>
</dbReference>
<dbReference type="PANTHER" id="PTHR11472:SF34">
    <property type="entry name" value="REGULATOR OF TELOMERE ELONGATION HELICASE 1"/>
    <property type="match status" value="1"/>
</dbReference>
<evidence type="ECO:0000256" key="1">
    <source>
        <dbReference type="SAM" id="MobiDB-lite"/>
    </source>
</evidence>
<accession>A0AAD6AY70</accession>
<dbReference type="SMART" id="SM00491">
    <property type="entry name" value="HELICc2"/>
    <property type="match status" value="1"/>
</dbReference>
<protein>
    <recommendedName>
        <fullName evidence="2">ATP-dependent helicase C-terminal domain-containing protein</fullName>
    </recommendedName>
</protein>
<feature type="region of interest" description="Disordered" evidence="1">
    <location>
        <begin position="736"/>
        <end position="775"/>
    </location>
</feature>
<evidence type="ECO:0000259" key="2">
    <source>
        <dbReference type="SMART" id="SM00491"/>
    </source>
</evidence>
<dbReference type="GO" id="GO:0070182">
    <property type="term" value="F:DNA polymerase binding"/>
    <property type="evidence" value="ECO:0007669"/>
    <property type="project" value="TreeGrafter"/>
</dbReference>
<dbReference type="GO" id="GO:1904430">
    <property type="term" value="P:negative regulation of t-circle formation"/>
    <property type="evidence" value="ECO:0007669"/>
    <property type="project" value="TreeGrafter"/>
</dbReference>
<dbReference type="Gene3D" id="3.40.50.300">
    <property type="entry name" value="P-loop containing nucleotide triphosphate hydrolases"/>
    <property type="match status" value="6"/>
</dbReference>
<proteinExistence type="predicted"/>
<dbReference type="InterPro" id="IPR045028">
    <property type="entry name" value="DinG/Rad3-like"/>
</dbReference>
<dbReference type="PANTHER" id="PTHR11472">
    <property type="entry name" value="DNA REPAIR DEAD HELICASE RAD3/XP-D SUBFAMILY MEMBER"/>
    <property type="match status" value="1"/>
</dbReference>
<reference evidence="3" key="1">
    <citation type="submission" date="2022-11" db="EMBL/GenBank/DDBJ databases">
        <title>Chromosome-level genome of Pogonophryne albipinna.</title>
        <authorList>
            <person name="Jo E."/>
        </authorList>
    </citation>
    <scope>NUCLEOTIDE SEQUENCE</scope>
    <source>
        <strain evidence="3">SGF0006</strain>
        <tissue evidence="3">Muscle</tissue>
    </source>
</reference>
<evidence type="ECO:0000313" key="4">
    <source>
        <dbReference type="Proteomes" id="UP001219934"/>
    </source>
</evidence>
<dbReference type="GO" id="GO:0045910">
    <property type="term" value="P:negative regulation of DNA recombination"/>
    <property type="evidence" value="ECO:0007669"/>
    <property type="project" value="TreeGrafter"/>
</dbReference>
<dbReference type="InterPro" id="IPR006555">
    <property type="entry name" value="ATP-dep_Helicase_C"/>
</dbReference>
<name>A0AAD6AY70_9TELE</name>
<gene>
    <name evidence="3" type="ORF">JOQ06_029757</name>
</gene>
<dbReference type="EMBL" id="JAPTMU010000013">
    <property type="protein sequence ID" value="KAJ4932919.1"/>
    <property type="molecule type" value="Genomic_DNA"/>
</dbReference>
<dbReference type="GO" id="GO:0003676">
    <property type="term" value="F:nucleic acid binding"/>
    <property type="evidence" value="ECO:0007669"/>
    <property type="project" value="InterPro"/>
</dbReference>
<organism evidence="3 4">
    <name type="scientific">Pogonophryne albipinna</name>
    <dbReference type="NCBI Taxonomy" id="1090488"/>
    <lineage>
        <taxon>Eukaryota</taxon>
        <taxon>Metazoa</taxon>
        <taxon>Chordata</taxon>
        <taxon>Craniata</taxon>
        <taxon>Vertebrata</taxon>
        <taxon>Euteleostomi</taxon>
        <taxon>Actinopterygii</taxon>
        <taxon>Neopterygii</taxon>
        <taxon>Teleostei</taxon>
        <taxon>Neoteleostei</taxon>
        <taxon>Acanthomorphata</taxon>
        <taxon>Eupercaria</taxon>
        <taxon>Perciformes</taxon>
        <taxon>Notothenioidei</taxon>
        <taxon>Pogonophryne</taxon>
    </lineage>
</organism>
<keyword evidence="4" id="KW-1185">Reference proteome</keyword>
<dbReference type="AlphaFoldDB" id="A0AAD6AY70"/>
<dbReference type="GO" id="GO:0003678">
    <property type="term" value="F:DNA helicase activity"/>
    <property type="evidence" value="ECO:0007669"/>
    <property type="project" value="TreeGrafter"/>
</dbReference>